<comment type="similarity">
    <text evidence="2">Belongs to the Orn/Lys/Arg decarboxylase class-II family.</text>
</comment>
<dbReference type="Gene3D" id="2.40.37.10">
    <property type="entry name" value="Lyase, Ornithine Decarboxylase, Chain A, domain 1"/>
    <property type="match status" value="1"/>
</dbReference>
<gene>
    <name evidence="8" type="ORF">OAory_01034900</name>
</gene>
<evidence type="ECO:0000256" key="6">
    <source>
        <dbReference type="PIRSR" id="PIRSR600183-50"/>
    </source>
</evidence>
<dbReference type="InterPro" id="IPR000183">
    <property type="entry name" value="Orn/DAP/Arg_de-COase"/>
</dbReference>
<dbReference type="EMBL" id="MKZY01000001">
    <property type="protein sequence ID" value="OOO14895.1"/>
    <property type="molecule type" value="Genomic_DNA"/>
</dbReference>
<dbReference type="FunFam" id="3.20.20.10:FF:000005">
    <property type="entry name" value="Ornithine decarboxylase"/>
    <property type="match status" value="1"/>
</dbReference>
<dbReference type="AlphaFoldDB" id="A0A1S9E0S5"/>
<dbReference type="GO" id="GO:0033387">
    <property type="term" value="P:putrescine biosynthetic process from arginine, via ornithine"/>
    <property type="evidence" value="ECO:0007669"/>
    <property type="project" value="TreeGrafter"/>
</dbReference>
<evidence type="ECO:0000256" key="1">
    <source>
        <dbReference type="ARBA" id="ARBA00001933"/>
    </source>
</evidence>
<keyword evidence="4 6" id="KW-0663">Pyridoxal phosphate</keyword>
<comment type="caution">
    <text evidence="8">The sequence shown here is derived from an EMBL/GenBank/DDBJ whole genome shotgun (WGS) entry which is preliminary data.</text>
</comment>
<dbReference type="SUPFAM" id="SSF50621">
    <property type="entry name" value="Alanine racemase C-terminal domain-like"/>
    <property type="match status" value="1"/>
</dbReference>
<dbReference type="Pfam" id="PF02784">
    <property type="entry name" value="Orn_Arg_deC_N"/>
    <property type="match status" value="1"/>
</dbReference>
<dbReference type="Pfam" id="PF19086">
    <property type="entry name" value="Terpene_syn_C_2"/>
    <property type="match status" value="1"/>
</dbReference>
<dbReference type="PANTHER" id="PTHR11482">
    <property type="entry name" value="ARGININE/DIAMINOPIMELATE/ORNITHINE DECARBOXYLASE"/>
    <property type="match status" value="1"/>
</dbReference>
<dbReference type="InterPro" id="IPR022644">
    <property type="entry name" value="De-COase2_N"/>
</dbReference>
<feature type="modified residue" description="N6-(pyridoxal phosphate)lysine" evidence="6">
    <location>
        <position position="46"/>
    </location>
</feature>
<dbReference type="InterPro" id="IPR029066">
    <property type="entry name" value="PLP-binding_barrel"/>
</dbReference>
<dbReference type="SUPFAM" id="SSF51419">
    <property type="entry name" value="PLP-binding barrel"/>
    <property type="match status" value="1"/>
</dbReference>
<dbReference type="VEuPathDB" id="FungiDB:AO090026000381"/>
<dbReference type="InterPro" id="IPR002433">
    <property type="entry name" value="Orn_de-COase"/>
</dbReference>
<evidence type="ECO:0000259" key="7">
    <source>
        <dbReference type="Pfam" id="PF02784"/>
    </source>
</evidence>
<evidence type="ECO:0000256" key="2">
    <source>
        <dbReference type="ARBA" id="ARBA00008872"/>
    </source>
</evidence>
<evidence type="ECO:0000256" key="4">
    <source>
        <dbReference type="ARBA" id="ARBA00022898"/>
    </source>
</evidence>
<accession>A0A1S9E0S5</accession>
<dbReference type="GO" id="GO:0005737">
    <property type="term" value="C:cytoplasm"/>
    <property type="evidence" value="ECO:0007669"/>
    <property type="project" value="TreeGrafter"/>
</dbReference>
<dbReference type="OrthoDB" id="6921389at2759"/>
<keyword evidence="3" id="KW-0210">Decarboxylase</keyword>
<evidence type="ECO:0000256" key="3">
    <source>
        <dbReference type="ARBA" id="ARBA00022793"/>
    </source>
</evidence>
<dbReference type="PRINTS" id="PR01179">
    <property type="entry name" value="ODADCRBXLASE"/>
</dbReference>
<feature type="active site" description="Proton donor" evidence="6">
    <location>
        <position position="329"/>
    </location>
</feature>
<dbReference type="PRINTS" id="PR01182">
    <property type="entry name" value="ORNDCRBXLASE"/>
</dbReference>
<dbReference type="Proteomes" id="UP000190312">
    <property type="component" value="Unassembled WGS sequence"/>
</dbReference>
<organism evidence="8 9">
    <name type="scientific">Aspergillus oryzae</name>
    <name type="common">Yellow koji mold</name>
    <dbReference type="NCBI Taxonomy" id="5062"/>
    <lineage>
        <taxon>Eukaryota</taxon>
        <taxon>Fungi</taxon>
        <taxon>Dikarya</taxon>
        <taxon>Ascomycota</taxon>
        <taxon>Pezizomycotina</taxon>
        <taxon>Eurotiomycetes</taxon>
        <taxon>Eurotiomycetidae</taxon>
        <taxon>Eurotiales</taxon>
        <taxon>Aspergillaceae</taxon>
        <taxon>Aspergillus</taxon>
        <taxon>Aspergillus subgen. Circumdati</taxon>
    </lineage>
</organism>
<sequence length="721" mass="81586">MKGKLSQPSEWDRSEPFCVMDLGYVYNEYQRWTSLLPDVKPFYAVKCNPDTHIIKVLNAMNSGFDCASRNEMELVMSQGVAPERIIFANPCKKISDLEYAQQSGVRKMTFDNEAELQKIRQRFPDAQLILRCLASDPSATYSLGSKFGASSATSVKLLQCAKSWGLSVVGVSFHIGSNAKDPTAFDKAIQNSREVFDAGLRTGHDMHLLDIGGGFSAHNFDAMASSIRQCIGKYFCGIDVEIVAEPGRYFAAGALTLACGIIGRRDAAANDEDKENRHMLYLNDGVYGTFICNIFEPGPQPKVLRASGDFYPLDSEDEYERYTIWGPTCDGTDCVAESVALPKSLAIDDWLYFPEMGGLRRHSVMLDCKLWKDDPIYFFKTLPPYISKYAQRADDASIQAQIDVFGKDDVGAMPGALGPRGNFAAVTFAESFPDRVAMLAYLNEVLSFYECFEKQMTEMLDATLYANPVPKDPKYDNPVWQANYKNTMTKWPKILENLDPKLGPKCVKSLVALVEGTDMEPKMAHYKTMKEYALDRTNYIAWPVACDNAEFGSQLDLTQDQLDSVRDIFLPLWTHSCYVYDYYHYDKEAEIHSTYGKGRSMINSIPLLNRLKGLSVEEAKAWLKQRCFELEKEYLQRKEDYFSENPVEAVPVDLRRWFLSQEDLATGFAIWCATTYHNHPPFGEGYAAPYEKRRKEGALWFEKVTESDQLMTGGFEVRYAN</sequence>
<dbReference type="InterPro" id="IPR009006">
    <property type="entry name" value="Ala_racemase/Decarboxylase_C"/>
</dbReference>
<proteinExistence type="inferred from homology"/>
<dbReference type="CDD" id="cd00622">
    <property type="entry name" value="PLPDE_III_ODC"/>
    <property type="match status" value="1"/>
</dbReference>
<dbReference type="PANTHER" id="PTHR11482:SF6">
    <property type="entry name" value="ORNITHINE DECARBOXYLASE 1-RELATED"/>
    <property type="match status" value="1"/>
</dbReference>
<evidence type="ECO:0000313" key="8">
    <source>
        <dbReference type="EMBL" id="OOO14895.1"/>
    </source>
</evidence>
<reference evidence="8 9" key="1">
    <citation type="submission" date="2016-10" db="EMBL/GenBank/DDBJ databases">
        <title>Genome sequencing of Aspergillus oryzae BCC7051.</title>
        <authorList>
            <person name="Thammarongtham C."/>
            <person name="Vorapreeda T."/>
            <person name="Nookaew I."/>
            <person name="Srisuk T."/>
            <person name="Land M."/>
            <person name="Jeennor S."/>
            <person name="Laoteng K."/>
        </authorList>
    </citation>
    <scope>NUCLEOTIDE SEQUENCE [LARGE SCALE GENOMIC DNA]</scope>
    <source>
        <strain evidence="8 9">BCC7051</strain>
    </source>
</reference>
<name>A0A1S9E0S5_ASPOZ</name>
<feature type="domain" description="Orn/DAP/Arg decarboxylase 2 N-terminal" evidence="7">
    <location>
        <begin position="24"/>
        <end position="252"/>
    </location>
</feature>
<comment type="cofactor">
    <cofactor evidence="1 6">
        <name>pyridoxal 5'-phosphate</name>
        <dbReference type="ChEBI" id="CHEBI:597326"/>
    </cofactor>
</comment>
<dbReference type="SUPFAM" id="SSF48576">
    <property type="entry name" value="Terpenoid synthases"/>
    <property type="match status" value="1"/>
</dbReference>
<keyword evidence="5" id="KW-0456">Lyase</keyword>
<protein>
    <submittedName>
        <fullName evidence="8">Orn/DAP/Arg decarboxylase 2, N-terminal</fullName>
    </submittedName>
</protein>
<dbReference type="Gene3D" id="3.20.20.10">
    <property type="entry name" value="Alanine racemase"/>
    <property type="match status" value="1"/>
</dbReference>
<dbReference type="GO" id="GO:0004586">
    <property type="term" value="F:ornithine decarboxylase activity"/>
    <property type="evidence" value="ECO:0007669"/>
    <property type="project" value="UniProtKB-ARBA"/>
</dbReference>
<dbReference type="Gene3D" id="1.10.600.10">
    <property type="entry name" value="Farnesyl Diphosphate Synthase"/>
    <property type="match status" value="1"/>
</dbReference>
<dbReference type="InterPro" id="IPR008949">
    <property type="entry name" value="Isoprenoid_synthase_dom_sf"/>
</dbReference>
<evidence type="ECO:0000256" key="5">
    <source>
        <dbReference type="ARBA" id="ARBA00023239"/>
    </source>
</evidence>
<evidence type="ECO:0000313" key="9">
    <source>
        <dbReference type="Proteomes" id="UP000190312"/>
    </source>
</evidence>